<dbReference type="AlphaFoldDB" id="A0A5A7V6H7"/>
<dbReference type="Gene3D" id="3.10.10.10">
    <property type="entry name" value="HIV Type 1 Reverse Transcriptase, subunit A, domain 1"/>
    <property type="match status" value="1"/>
</dbReference>
<dbReference type="FunFam" id="1.10.340.70:FF:000001">
    <property type="entry name" value="Retrovirus-related Pol polyprotein from transposon gypsy-like Protein"/>
    <property type="match status" value="1"/>
</dbReference>
<protein>
    <submittedName>
        <fullName evidence="2">Transposon Ty3-I Gag-Pol polyprotein</fullName>
    </submittedName>
</protein>
<dbReference type="PROSITE" id="PS50878">
    <property type="entry name" value="RT_POL"/>
    <property type="match status" value="1"/>
</dbReference>
<comment type="caution">
    <text evidence="2">The sequence shown here is derived from an EMBL/GenBank/DDBJ whole genome shotgun (WGS) entry which is preliminary data.</text>
</comment>
<evidence type="ECO:0000313" key="2">
    <source>
        <dbReference type="EMBL" id="KAA0062086.1"/>
    </source>
</evidence>
<evidence type="ECO:0000259" key="1">
    <source>
        <dbReference type="PROSITE" id="PS50878"/>
    </source>
</evidence>
<evidence type="ECO:0000313" key="3">
    <source>
        <dbReference type="Proteomes" id="UP000321393"/>
    </source>
</evidence>
<dbReference type="Gene3D" id="3.30.420.10">
    <property type="entry name" value="Ribonuclease H-like superfamily/Ribonuclease H"/>
    <property type="match status" value="2"/>
</dbReference>
<dbReference type="InterPro" id="IPR056924">
    <property type="entry name" value="SH3_Tf2-1"/>
</dbReference>
<dbReference type="InterPro" id="IPR041577">
    <property type="entry name" value="RT_RNaseH_2"/>
</dbReference>
<dbReference type="GO" id="GO:0003676">
    <property type="term" value="F:nucleic acid binding"/>
    <property type="evidence" value="ECO:0007669"/>
    <property type="project" value="InterPro"/>
</dbReference>
<dbReference type="EMBL" id="SSTE01004728">
    <property type="protein sequence ID" value="KAA0062086.1"/>
    <property type="molecule type" value="Genomic_DNA"/>
</dbReference>
<dbReference type="OrthoDB" id="1933708at2759"/>
<accession>A0A5A7V6H7</accession>
<dbReference type="CDD" id="cd09274">
    <property type="entry name" value="RNase_HI_RT_Ty3"/>
    <property type="match status" value="1"/>
</dbReference>
<dbReference type="InterPro" id="IPR043502">
    <property type="entry name" value="DNA/RNA_pol_sf"/>
</dbReference>
<sequence>MHVGDEWKTAFKTKFRLYEWLVMPFGLTNAPSTFMRLMNHVLKEYIGKFVVVYFDDILVYSKGLNDHILHVKTILLKLREEKLYADFKKCSFCLEQIHFLGFIVGKDGVKVDEEKVKAIREWPTPTNASEVRSFHGLASFYRRFIKDFSSIASPLTELVKKHVKFEWKEKQENAFNELKEKLIKAPCLALPNFDKSFEIECDASEIGIGAVLMQEKQPIMFFSEKLNGAQLNYSTYDKELHALVRALKVWQHYLWPKEFVIHTDHESLKHLKGQTKLNKRHAKWVEFIETFPYVIHYKKGKDNMVADALSRRYALFSSLSAKVLGFKHMIELYKVEKSEFYDVYAQCLEGKNVQDYIVFDGMLFRKGKLCIPKCSIRELLVKEAHGGGLMGHFGEFKTYSMLCEHFYWLKMRKDVNKVCKQCFKCKEAKSKTQPHGLYTPLDVPNEPWVDISMDFVLGLPKTRRQHDSTFVVVDRFSKMAHFIPCNKTDDAANIANLFFREVVRLHGIPKTIERFPDQRKSKLQQRGDGPFIVLERINNNAYKLDLRGNEDLDLRKNSSKEREDGVDSLNNLLHVPEGPITKRKAKKIQEDFTLHVQKLANAQRETKNFELKFLYNVSSASQEEHGVKMAREKLCNLEDGTRNEKRVLGLRAHPLQTESNCRSSRLAKGKTTPTTKCKHYLSKLILQPLFEIPLSFLV</sequence>
<dbReference type="CDD" id="cd01647">
    <property type="entry name" value="RT_LTR"/>
    <property type="match status" value="1"/>
</dbReference>
<reference evidence="2 3" key="1">
    <citation type="submission" date="2019-08" db="EMBL/GenBank/DDBJ databases">
        <title>Draft genome sequences of two oriental melons (Cucumis melo L. var makuwa).</title>
        <authorList>
            <person name="Kwon S.-Y."/>
        </authorList>
    </citation>
    <scope>NUCLEOTIDE SEQUENCE [LARGE SCALE GENOMIC DNA]</scope>
    <source>
        <strain evidence="3">cv. SW 3</strain>
        <tissue evidence="2">Leaf</tissue>
    </source>
</reference>
<dbReference type="InterPro" id="IPR012337">
    <property type="entry name" value="RNaseH-like_sf"/>
</dbReference>
<dbReference type="SUPFAM" id="SSF53098">
    <property type="entry name" value="Ribonuclease H-like"/>
    <property type="match status" value="1"/>
</dbReference>
<dbReference type="FunFam" id="3.30.70.270:FF:000020">
    <property type="entry name" value="Transposon Tf2-6 polyprotein-like Protein"/>
    <property type="match status" value="1"/>
</dbReference>
<dbReference type="Pfam" id="PF17919">
    <property type="entry name" value="RT_RNaseH_2"/>
    <property type="match status" value="1"/>
</dbReference>
<proteinExistence type="predicted"/>
<dbReference type="Pfam" id="PF00078">
    <property type="entry name" value="RVT_1"/>
    <property type="match status" value="1"/>
</dbReference>
<dbReference type="FunFam" id="3.30.70.270:FF:000003">
    <property type="entry name" value="Transposon Ty3-G Gag-Pol polyprotein"/>
    <property type="match status" value="1"/>
</dbReference>
<dbReference type="InterPro" id="IPR036397">
    <property type="entry name" value="RNaseH_sf"/>
</dbReference>
<dbReference type="Pfam" id="PF17921">
    <property type="entry name" value="Integrase_H2C2"/>
    <property type="match status" value="1"/>
</dbReference>
<gene>
    <name evidence="2" type="ORF">E6C27_scaffold89G004340</name>
</gene>
<dbReference type="InterPro" id="IPR041588">
    <property type="entry name" value="Integrase_H2C2"/>
</dbReference>
<dbReference type="Proteomes" id="UP000321393">
    <property type="component" value="Unassembled WGS sequence"/>
</dbReference>
<dbReference type="SUPFAM" id="SSF56672">
    <property type="entry name" value="DNA/RNA polymerases"/>
    <property type="match status" value="1"/>
</dbReference>
<dbReference type="InterPro" id="IPR043128">
    <property type="entry name" value="Rev_trsase/Diguanyl_cyclase"/>
</dbReference>
<dbReference type="PANTHER" id="PTHR35046:SF9">
    <property type="entry name" value="RNA-DIRECTED DNA POLYMERASE"/>
    <property type="match status" value="1"/>
</dbReference>
<dbReference type="Gene3D" id="3.30.70.270">
    <property type="match status" value="2"/>
</dbReference>
<organism evidence="2 3">
    <name type="scientific">Cucumis melo var. makuwa</name>
    <name type="common">Oriental melon</name>
    <dbReference type="NCBI Taxonomy" id="1194695"/>
    <lineage>
        <taxon>Eukaryota</taxon>
        <taxon>Viridiplantae</taxon>
        <taxon>Streptophyta</taxon>
        <taxon>Embryophyta</taxon>
        <taxon>Tracheophyta</taxon>
        <taxon>Spermatophyta</taxon>
        <taxon>Magnoliopsida</taxon>
        <taxon>eudicotyledons</taxon>
        <taxon>Gunneridae</taxon>
        <taxon>Pentapetalae</taxon>
        <taxon>rosids</taxon>
        <taxon>fabids</taxon>
        <taxon>Cucurbitales</taxon>
        <taxon>Cucurbitaceae</taxon>
        <taxon>Benincaseae</taxon>
        <taxon>Cucumis</taxon>
    </lineage>
</organism>
<dbReference type="Pfam" id="PF24626">
    <property type="entry name" value="SH3_Tf2-1"/>
    <property type="match status" value="1"/>
</dbReference>
<dbReference type="Gene3D" id="1.10.340.70">
    <property type="match status" value="1"/>
</dbReference>
<feature type="domain" description="Reverse transcriptase" evidence="1">
    <location>
        <begin position="1"/>
        <end position="104"/>
    </location>
</feature>
<name>A0A5A7V6H7_CUCMM</name>
<dbReference type="InterPro" id="IPR000477">
    <property type="entry name" value="RT_dom"/>
</dbReference>
<dbReference type="PANTHER" id="PTHR35046">
    <property type="entry name" value="ZINC KNUCKLE (CCHC-TYPE) FAMILY PROTEIN"/>
    <property type="match status" value="1"/>
</dbReference>